<dbReference type="NCBIfam" id="TIGR00328">
    <property type="entry name" value="flhB"/>
    <property type="match status" value="1"/>
</dbReference>
<dbReference type="GO" id="GO:0009306">
    <property type="term" value="P:protein secretion"/>
    <property type="evidence" value="ECO:0007669"/>
    <property type="project" value="InterPro"/>
</dbReference>
<evidence type="ECO:0000256" key="12">
    <source>
        <dbReference type="RuleBase" id="RU364091"/>
    </source>
</evidence>
<dbReference type="Gene3D" id="6.10.250.2080">
    <property type="match status" value="1"/>
</dbReference>
<keyword evidence="13" id="KW-0966">Cell projection</keyword>
<dbReference type="GO" id="GO:0005886">
    <property type="term" value="C:plasma membrane"/>
    <property type="evidence" value="ECO:0007669"/>
    <property type="project" value="UniProtKB-SubCell"/>
</dbReference>
<keyword evidence="8 12" id="KW-0653">Protein transport</keyword>
<dbReference type="Pfam" id="PF01312">
    <property type="entry name" value="Bac_export_2"/>
    <property type="match status" value="1"/>
</dbReference>
<evidence type="ECO:0000256" key="6">
    <source>
        <dbReference type="ARBA" id="ARBA00022692"/>
    </source>
</evidence>
<accession>A0A1W1UNP2</accession>
<name>A0A1W1UNP2_DESTI</name>
<feature type="transmembrane region" description="Helical" evidence="12">
    <location>
        <begin position="153"/>
        <end position="174"/>
    </location>
</feature>
<dbReference type="PANTHER" id="PTHR30531:SF12">
    <property type="entry name" value="FLAGELLAR BIOSYNTHETIC PROTEIN FLHB"/>
    <property type="match status" value="1"/>
</dbReference>
<evidence type="ECO:0000313" key="14">
    <source>
        <dbReference type="Proteomes" id="UP000192731"/>
    </source>
</evidence>
<comment type="subcellular location">
    <subcellularLocation>
        <location evidence="1">Cell membrane</location>
        <topology evidence="1">Multi-pass membrane protein</topology>
    </subcellularLocation>
</comment>
<dbReference type="Proteomes" id="UP000192731">
    <property type="component" value="Unassembled WGS sequence"/>
</dbReference>
<gene>
    <name evidence="12" type="primary">flhB</name>
    <name evidence="13" type="ORF">SAMN00017405_0915</name>
</gene>
<evidence type="ECO:0000256" key="2">
    <source>
        <dbReference type="ARBA" id="ARBA00010690"/>
    </source>
</evidence>
<dbReference type="InterPro" id="IPR006136">
    <property type="entry name" value="FlhB"/>
</dbReference>
<dbReference type="RefSeq" id="WP_084052165.1">
    <property type="nucleotide sequence ID" value="NZ_FWWT01000008.1"/>
</dbReference>
<sequence>MSEQKLYLNLQLFAESGEKTEDATPKKKQDSRKKGQIAKSQDFNAALVLIALVSSLYGGRGYFGGKIQNFMKFVFAHEIKMPLTDDYIFNLFGVVLQFFLTLMAPIFIVAMVFGFLVNVVQVGFLFSPEIIKPKFSKLNPVEGFKKIFSKKSLVELVKSLLKVSVVSFVVFLMVKKDFKKLFFLSDMDVAGIGSYLAGLIYKICLGAGLIFVFIAILDFTFQKWEHKQNIKMTKHEVKQEMKQSEGDPQLKSKLREKQRQLAMGRMMESIPEATVVVTNPTHFAVALKYEDDMGAPKVVAKGTGHIALKIKERAKEYNIPIIENKPVAQTLYKNVEVDDFIPIELYQAVAEIIASIYKLGKR</sequence>
<dbReference type="SUPFAM" id="SSF160544">
    <property type="entry name" value="EscU C-terminal domain-like"/>
    <property type="match status" value="1"/>
</dbReference>
<dbReference type="OrthoDB" id="9807950at2"/>
<evidence type="ECO:0000256" key="10">
    <source>
        <dbReference type="ARBA" id="ARBA00023136"/>
    </source>
</evidence>
<keyword evidence="9 12" id="KW-1133">Transmembrane helix</keyword>
<dbReference type="InterPro" id="IPR029025">
    <property type="entry name" value="T3SS_substrate_exporter_C"/>
</dbReference>
<keyword evidence="7 12" id="KW-1005">Bacterial flagellum biogenesis</keyword>
<evidence type="ECO:0000256" key="8">
    <source>
        <dbReference type="ARBA" id="ARBA00022927"/>
    </source>
</evidence>
<keyword evidence="4 12" id="KW-0813">Transport</keyword>
<dbReference type="STRING" id="656914.SAMN00017405_0915"/>
<keyword evidence="11 12" id="KW-1006">Bacterial flagellum protein export</keyword>
<evidence type="ECO:0000256" key="9">
    <source>
        <dbReference type="ARBA" id="ARBA00022989"/>
    </source>
</evidence>
<organism evidence="13 14">
    <name type="scientific">Desulfonispora thiosulfatigenes DSM 11270</name>
    <dbReference type="NCBI Taxonomy" id="656914"/>
    <lineage>
        <taxon>Bacteria</taxon>
        <taxon>Bacillati</taxon>
        <taxon>Bacillota</taxon>
        <taxon>Clostridia</taxon>
        <taxon>Eubacteriales</taxon>
        <taxon>Peptococcaceae</taxon>
        <taxon>Desulfonispora</taxon>
    </lineage>
</organism>
<proteinExistence type="inferred from homology"/>
<evidence type="ECO:0000256" key="1">
    <source>
        <dbReference type="ARBA" id="ARBA00004651"/>
    </source>
</evidence>
<protein>
    <recommendedName>
        <fullName evidence="3 12">Flagellar biosynthetic protein FlhB</fullName>
    </recommendedName>
</protein>
<dbReference type="GO" id="GO:0044780">
    <property type="term" value="P:bacterial-type flagellum assembly"/>
    <property type="evidence" value="ECO:0007669"/>
    <property type="project" value="InterPro"/>
</dbReference>
<evidence type="ECO:0000256" key="5">
    <source>
        <dbReference type="ARBA" id="ARBA00022475"/>
    </source>
</evidence>
<keyword evidence="13" id="KW-0969">Cilium</keyword>
<keyword evidence="14" id="KW-1185">Reference proteome</keyword>
<feature type="transmembrane region" description="Helical" evidence="12">
    <location>
        <begin position="43"/>
        <end position="63"/>
    </location>
</feature>
<evidence type="ECO:0000256" key="7">
    <source>
        <dbReference type="ARBA" id="ARBA00022795"/>
    </source>
</evidence>
<keyword evidence="6 12" id="KW-0812">Transmembrane</keyword>
<keyword evidence="5 12" id="KW-1003">Cell membrane</keyword>
<evidence type="ECO:0000256" key="11">
    <source>
        <dbReference type="ARBA" id="ARBA00023225"/>
    </source>
</evidence>
<feature type="transmembrane region" description="Helical" evidence="12">
    <location>
        <begin position="106"/>
        <end position="127"/>
    </location>
</feature>
<evidence type="ECO:0000313" key="13">
    <source>
        <dbReference type="EMBL" id="SMB82334.1"/>
    </source>
</evidence>
<feature type="transmembrane region" description="Helical" evidence="12">
    <location>
        <begin position="194"/>
        <end position="221"/>
    </location>
</feature>
<dbReference type="Gene3D" id="3.40.1690.10">
    <property type="entry name" value="secretion proteins EscU"/>
    <property type="match status" value="1"/>
</dbReference>
<evidence type="ECO:0000256" key="4">
    <source>
        <dbReference type="ARBA" id="ARBA00022448"/>
    </source>
</evidence>
<dbReference type="EMBL" id="FWWT01000008">
    <property type="protein sequence ID" value="SMB82334.1"/>
    <property type="molecule type" value="Genomic_DNA"/>
</dbReference>
<comment type="function">
    <text evidence="12">Required for formation of the rod structure in the basal body of the flagellar apparatus. Together with FliI and FliH, may constitute the export apparatus of flagellin.</text>
</comment>
<dbReference type="InterPro" id="IPR006135">
    <property type="entry name" value="T3SS_substrate_exporter"/>
</dbReference>
<evidence type="ECO:0000256" key="3">
    <source>
        <dbReference type="ARBA" id="ARBA00021622"/>
    </source>
</evidence>
<reference evidence="13 14" key="1">
    <citation type="submission" date="2017-04" db="EMBL/GenBank/DDBJ databases">
        <authorList>
            <person name="Afonso C.L."/>
            <person name="Miller P.J."/>
            <person name="Scott M.A."/>
            <person name="Spackman E."/>
            <person name="Goraichik I."/>
            <person name="Dimitrov K.M."/>
            <person name="Suarez D.L."/>
            <person name="Swayne D.E."/>
        </authorList>
    </citation>
    <scope>NUCLEOTIDE SEQUENCE [LARGE SCALE GENOMIC DNA]</scope>
    <source>
        <strain evidence="13 14">DSM 11270</strain>
    </source>
</reference>
<keyword evidence="10 12" id="KW-0472">Membrane</keyword>
<dbReference type="PANTHER" id="PTHR30531">
    <property type="entry name" value="FLAGELLAR BIOSYNTHETIC PROTEIN FLHB"/>
    <property type="match status" value="1"/>
</dbReference>
<comment type="similarity">
    <text evidence="2 12">Belongs to the type III secretion exporter family.</text>
</comment>
<keyword evidence="13" id="KW-0282">Flagellum</keyword>
<dbReference type="PRINTS" id="PR00950">
    <property type="entry name" value="TYPE3IMSPROT"/>
</dbReference>
<dbReference type="AlphaFoldDB" id="A0A1W1UNP2"/>